<keyword evidence="1" id="KW-0472">Membrane</keyword>
<organism evidence="2 3">
    <name type="scientific">Halpernia humi</name>
    <dbReference type="NCBI Taxonomy" id="493375"/>
    <lineage>
        <taxon>Bacteria</taxon>
        <taxon>Pseudomonadati</taxon>
        <taxon>Bacteroidota</taxon>
        <taxon>Flavobacteriia</taxon>
        <taxon>Flavobacteriales</taxon>
        <taxon>Weeksellaceae</taxon>
        <taxon>Chryseobacterium group</taxon>
        <taxon>Halpernia</taxon>
    </lineage>
</organism>
<sequence>MTFNIYLILIVFASILLISLGIYLLILSNKMRKEVLDDFARELYLKDWYKKIAEEIYGSDTIDKKEKEKEFLKSNNL</sequence>
<accession>A0A1H5X693</accession>
<gene>
    <name evidence="2" type="ORF">SAMN05421847_1444</name>
</gene>
<dbReference type="Proteomes" id="UP000236738">
    <property type="component" value="Unassembled WGS sequence"/>
</dbReference>
<evidence type="ECO:0000313" key="3">
    <source>
        <dbReference type="Proteomes" id="UP000236738"/>
    </source>
</evidence>
<feature type="transmembrane region" description="Helical" evidence="1">
    <location>
        <begin position="6"/>
        <end position="26"/>
    </location>
</feature>
<dbReference type="EMBL" id="FNUS01000002">
    <property type="protein sequence ID" value="SEG06927.1"/>
    <property type="molecule type" value="Genomic_DNA"/>
</dbReference>
<evidence type="ECO:0000313" key="2">
    <source>
        <dbReference type="EMBL" id="SEG06927.1"/>
    </source>
</evidence>
<name>A0A1H5X693_9FLAO</name>
<keyword evidence="1" id="KW-0812">Transmembrane</keyword>
<dbReference type="AlphaFoldDB" id="A0A1H5X693"/>
<evidence type="ECO:0000256" key="1">
    <source>
        <dbReference type="SAM" id="Phobius"/>
    </source>
</evidence>
<protein>
    <submittedName>
        <fullName evidence="2">Uncharacterized protein</fullName>
    </submittedName>
</protein>
<proteinExistence type="predicted"/>
<keyword evidence="3" id="KW-1185">Reference proteome</keyword>
<keyword evidence="1" id="KW-1133">Transmembrane helix</keyword>
<reference evidence="3" key="1">
    <citation type="submission" date="2016-10" db="EMBL/GenBank/DDBJ databases">
        <authorList>
            <person name="Varghese N."/>
            <person name="Submissions S."/>
        </authorList>
    </citation>
    <scope>NUCLEOTIDE SEQUENCE [LARGE SCALE GENOMIC DNA]</scope>
    <source>
        <strain evidence="3">DSM 21580</strain>
    </source>
</reference>